<dbReference type="FunFam" id="3.30.160.60:FF:000019">
    <property type="entry name" value="GLI family zinc finger 3"/>
    <property type="match status" value="1"/>
</dbReference>
<dbReference type="PROSITE" id="PS00028">
    <property type="entry name" value="ZINC_FINGER_C2H2_1"/>
    <property type="match status" value="3"/>
</dbReference>
<feature type="domain" description="C2H2-type" evidence="11">
    <location>
        <begin position="210"/>
        <end position="237"/>
    </location>
</feature>
<keyword evidence="4" id="KW-0677">Repeat</keyword>
<feature type="domain" description="C2H2-type" evidence="11">
    <location>
        <begin position="293"/>
        <end position="318"/>
    </location>
</feature>
<feature type="region of interest" description="Disordered" evidence="10">
    <location>
        <begin position="127"/>
        <end position="164"/>
    </location>
</feature>
<dbReference type="PANTHER" id="PTHR45718:SF4">
    <property type="entry name" value="TRANSCRIPTIONAL ACTIVATOR CUBITUS INTERRUPTUS"/>
    <property type="match status" value="1"/>
</dbReference>
<dbReference type="GO" id="GO:0000122">
    <property type="term" value="P:negative regulation of transcription by RNA polymerase II"/>
    <property type="evidence" value="ECO:0007669"/>
    <property type="project" value="UniProtKB-ARBA"/>
</dbReference>
<keyword evidence="13" id="KW-1185">Reference proteome</keyword>
<keyword evidence="3" id="KW-0479">Metal-binding</keyword>
<evidence type="ECO:0000256" key="9">
    <source>
        <dbReference type="PROSITE-ProRule" id="PRU00042"/>
    </source>
</evidence>
<evidence type="ECO:0000256" key="6">
    <source>
        <dbReference type="ARBA" id="ARBA00022833"/>
    </source>
</evidence>
<feature type="region of interest" description="Disordered" evidence="10">
    <location>
        <begin position="20"/>
        <end position="52"/>
    </location>
</feature>
<reference evidence="13" key="1">
    <citation type="submission" date="2013-02" db="EMBL/GenBank/DDBJ databases">
        <authorList>
            <person name="Hughes D."/>
        </authorList>
    </citation>
    <scope>NUCLEOTIDE SEQUENCE</scope>
    <source>
        <strain>Durham</strain>
        <strain evidence="13">NC isolate 2 -- Noor lab</strain>
    </source>
</reference>
<dbReference type="EMBL" id="CAQQ02395052">
    <property type="status" value="NOT_ANNOTATED_CDS"/>
    <property type="molecule type" value="Genomic_DNA"/>
</dbReference>
<evidence type="ECO:0000256" key="3">
    <source>
        <dbReference type="ARBA" id="ARBA00022723"/>
    </source>
</evidence>
<keyword evidence="5 9" id="KW-0863">Zinc-finger</keyword>
<dbReference type="GO" id="GO:0000978">
    <property type="term" value="F:RNA polymerase II cis-regulatory region sequence-specific DNA binding"/>
    <property type="evidence" value="ECO:0007669"/>
    <property type="project" value="TreeGrafter"/>
</dbReference>
<dbReference type="Proteomes" id="UP000015102">
    <property type="component" value="Unassembled WGS sequence"/>
</dbReference>
<comment type="subcellular location">
    <subcellularLocation>
        <location evidence="1">Nucleus</location>
    </subcellularLocation>
</comment>
<feature type="domain" description="C2H2-type" evidence="11">
    <location>
        <begin position="238"/>
        <end position="267"/>
    </location>
</feature>
<keyword evidence="8" id="KW-0539">Nucleus</keyword>
<evidence type="ECO:0000259" key="11">
    <source>
        <dbReference type="PROSITE" id="PS50157"/>
    </source>
</evidence>
<dbReference type="GO" id="GO:0005634">
    <property type="term" value="C:nucleus"/>
    <property type="evidence" value="ECO:0007669"/>
    <property type="project" value="UniProtKB-SubCell"/>
</dbReference>
<keyword evidence="6" id="KW-0862">Zinc</keyword>
<feature type="region of interest" description="Disordered" evidence="10">
    <location>
        <begin position="321"/>
        <end position="379"/>
    </location>
</feature>
<dbReference type="EnsemblMetazoa" id="MESCA003566-RA">
    <property type="protein sequence ID" value="MESCA003566-PA"/>
    <property type="gene ID" value="MESCA003566"/>
</dbReference>
<accession>T1GJC1</accession>
<dbReference type="InterPro" id="IPR013087">
    <property type="entry name" value="Znf_C2H2_type"/>
</dbReference>
<dbReference type="PANTHER" id="PTHR45718">
    <property type="entry name" value="TRANSCRIPTIONAL ACTIVATOR CUBITUS INTERRUPTUS"/>
    <property type="match status" value="1"/>
</dbReference>
<evidence type="ECO:0000256" key="1">
    <source>
        <dbReference type="ARBA" id="ARBA00004123"/>
    </source>
</evidence>
<feature type="compositionally biased region" description="Low complexity" evidence="10">
    <location>
        <begin position="28"/>
        <end position="41"/>
    </location>
</feature>
<dbReference type="FunFam" id="3.30.160.60:FF:000048">
    <property type="entry name" value="GLI family zinc finger 3"/>
    <property type="match status" value="1"/>
</dbReference>
<dbReference type="SMART" id="SM00355">
    <property type="entry name" value="ZnF_C2H2"/>
    <property type="match status" value="4"/>
</dbReference>
<evidence type="ECO:0000256" key="2">
    <source>
        <dbReference type="ARBA" id="ARBA00010831"/>
    </source>
</evidence>
<dbReference type="AlphaFoldDB" id="T1GJC1"/>
<reference evidence="12" key="2">
    <citation type="submission" date="2015-06" db="UniProtKB">
        <authorList>
            <consortium name="EnsemblMetazoa"/>
        </authorList>
    </citation>
    <scope>IDENTIFICATION</scope>
</reference>
<dbReference type="Pfam" id="PF23561">
    <property type="entry name" value="zf-C2H2_15"/>
    <property type="match status" value="1"/>
</dbReference>
<evidence type="ECO:0000313" key="13">
    <source>
        <dbReference type="Proteomes" id="UP000015102"/>
    </source>
</evidence>
<evidence type="ECO:0000256" key="8">
    <source>
        <dbReference type="ARBA" id="ARBA00023242"/>
    </source>
</evidence>
<dbReference type="GO" id="GO:0000981">
    <property type="term" value="F:DNA-binding transcription factor activity, RNA polymerase II-specific"/>
    <property type="evidence" value="ECO:0007669"/>
    <property type="project" value="TreeGrafter"/>
</dbReference>
<dbReference type="Gene3D" id="3.30.160.60">
    <property type="entry name" value="Classic Zinc Finger"/>
    <property type="match status" value="5"/>
</dbReference>
<evidence type="ECO:0000256" key="10">
    <source>
        <dbReference type="SAM" id="MobiDB-lite"/>
    </source>
</evidence>
<dbReference type="HOGENOM" id="CLU_447113_0_0_1"/>
<evidence type="ECO:0000256" key="5">
    <source>
        <dbReference type="ARBA" id="ARBA00022771"/>
    </source>
</evidence>
<proteinExistence type="inferred from homology"/>
<comment type="similarity">
    <text evidence="2">Belongs to the GLI C2H2-type zinc-finger protein family.</text>
</comment>
<protein>
    <recommendedName>
        <fullName evidence="11">C2H2-type domain-containing protein</fullName>
    </recommendedName>
</protein>
<feature type="compositionally biased region" description="Low complexity" evidence="10">
    <location>
        <begin position="361"/>
        <end position="375"/>
    </location>
</feature>
<sequence>MMPSYVDHLTYLQHAWAHGPPPAPTPPSDFHFSLSGSSNSSRARKRTLSSSPYSDSFDINSMIRFSPNSLAGARTTTNGNYGHLSAGGIPHLLGLIHPTHSSAFIGHNYMETDVPIPAQKKVAVARAEADSSLSTPKKKTGVRRETEQAQKVSTTTPDAEVQKDEPGDFIETNCHWKNCGVEYLTQEELVRHINNDHIQTNKKNFICRWENCSREEKPFKAQYMLVVHMRRHTGEKPHKCTFEKCCKAYSRLENLKTHLRSHTGEKPYTCEYPGCSKAFSNASVEQNIKIKPYICKAPGCTKRYTDPSSLRKHVKTVHGADFYEKKKHKGNNGNNNGGTGKSIFMGSSGSSDYPKSFNNLSPSIKSESDSPSIPSAQQDTVAAADDPLWPYDDEDLEVAELPGVLLLRGNSRLRPRFPGKSHLLQGVQQIQSNDFFTDIKSDRRDSEQSNASTYYCSMRSESGSRRVSTANDSFYDPISPGCSRRSSLVAPTPSSMHFPGVFGSRRLSEPIKIDHHPNEEIVLDEVGEEEMVENKIVVPDEMLLFLQQDGREIQVADISQSTVSYQRTLEYVQDCQDFLAADSSTHPNLVVGDLESSLNSSWKKINFYNKC</sequence>
<keyword evidence="7" id="KW-0238">DNA-binding</keyword>
<evidence type="ECO:0000256" key="4">
    <source>
        <dbReference type="ARBA" id="ARBA00022737"/>
    </source>
</evidence>
<dbReference type="InterPro" id="IPR056436">
    <property type="entry name" value="Znf-C2H2_ZIC1-5/GLI1-3-like"/>
</dbReference>
<evidence type="ECO:0000313" key="12">
    <source>
        <dbReference type="EnsemblMetazoa" id="MESCA003566-PA"/>
    </source>
</evidence>
<name>T1GJC1_MEGSC</name>
<evidence type="ECO:0000256" key="7">
    <source>
        <dbReference type="ARBA" id="ARBA00023125"/>
    </source>
</evidence>
<dbReference type="PROSITE" id="PS50157">
    <property type="entry name" value="ZINC_FINGER_C2H2_2"/>
    <property type="match status" value="3"/>
</dbReference>
<dbReference type="FunFam" id="3.30.160.60:FF:000031">
    <property type="entry name" value="GLI family zinc finger 3"/>
    <property type="match status" value="1"/>
</dbReference>
<feature type="compositionally biased region" description="Polar residues" evidence="10">
    <location>
        <begin position="345"/>
        <end position="360"/>
    </location>
</feature>
<dbReference type="InterPro" id="IPR036236">
    <property type="entry name" value="Znf_C2H2_sf"/>
</dbReference>
<dbReference type="GO" id="GO:0140297">
    <property type="term" value="F:DNA-binding transcription factor binding"/>
    <property type="evidence" value="ECO:0007669"/>
    <property type="project" value="UniProtKB-ARBA"/>
</dbReference>
<dbReference type="InterPro" id="IPR043359">
    <property type="entry name" value="GLI-like"/>
</dbReference>
<dbReference type="Pfam" id="PF00096">
    <property type="entry name" value="zf-C2H2"/>
    <property type="match status" value="1"/>
</dbReference>
<organism evidence="12 13">
    <name type="scientific">Megaselia scalaris</name>
    <name type="common">Humpbacked fly</name>
    <name type="synonym">Phora scalaris</name>
    <dbReference type="NCBI Taxonomy" id="36166"/>
    <lineage>
        <taxon>Eukaryota</taxon>
        <taxon>Metazoa</taxon>
        <taxon>Ecdysozoa</taxon>
        <taxon>Arthropoda</taxon>
        <taxon>Hexapoda</taxon>
        <taxon>Insecta</taxon>
        <taxon>Pterygota</taxon>
        <taxon>Neoptera</taxon>
        <taxon>Endopterygota</taxon>
        <taxon>Diptera</taxon>
        <taxon>Brachycera</taxon>
        <taxon>Muscomorpha</taxon>
        <taxon>Platypezoidea</taxon>
        <taxon>Phoridae</taxon>
        <taxon>Megaseliini</taxon>
        <taxon>Megaselia</taxon>
    </lineage>
</organism>
<dbReference type="GO" id="GO:0008270">
    <property type="term" value="F:zinc ion binding"/>
    <property type="evidence" value="ECO:0007669"/>
    <property type="project" value="UniProtKB-KW"/>
</dbReference>
<dbReference type="FunFam" id="3.30.160.60:FF:000068">
    <property type="entry name" value="GLI family zinc finger 3"/>
    <property type="match status" value="1"/>
</dbReference>
<dbReference type="SUPFAM" id="SSF57667">
    <property type="entry name" value="beta-beta-alpha zinc fingers"/>
    <property type="match status" value="3"/>
</dbReference>
<dbReference type="STRING" id="36166.T1GJC1"/>